<dbReference type="AlphaFoldDB" id="A0A0R3QZC4"/>
<keyword evidence="2" id="KW-1185">Reference proteome</keyword>
<organism evidence="3">
    <name type="scientific">Brugia timori</name>
    <dbReference type="NCBI Taxonomy" id="42155"/>
    <lineage>
        <taxon>Eukaryota</taxon>
        <taxon>Metazoa</taxon>
        <taxon>Ecdysozoa</taxon>
        <taxon>Nematoda</taxon>
        <taxon>Chromadorea</taxon>
        <taxon>Rhabditida</taxon>
        <taxon>Spirurina</taxon>
        <taxon>Spiruromorpha</taxon>
        <taxon>Filarioidea</taxon>
        <taxon>Onchocercidae</taxon>
        <taxon>Brugia</taxon>
    </lineage>
</organism>
<gene>
    <name evidence="1" type="ORF">BTMF_LOCUS11112</name>
</gene>
<evidence type="ECO:0000313" key="1">
    <source>
        <dbReference type="EMBL" id="VDO37954.1"/>
    </source>
</evidence>
<protein>
    <submittedName>
        <fullName evidence="1 3">Uncharacterized protein</fullName>
    </submittedName>
</protein>
<dbReference type="EMBL" id="UZAG01018061">
    <property type="protein sequence ID" value="VDO37954.1"/>
    <property type="molecule type" value="Genomic_DNA"/>
</dbReference>
<reference evidence="3" key="1">
    <citation type="submission" date="2017-02" db="UniProtKB">
        <authorList>
            <consortium name="WormBaseParasite"/>
        </authorList>
    </citation>
    <scope>IDENTIFICATION</scope>
</reference>
<proteinExistence type="predicted"/>
<evidence type="ECO:0000313" key="2">
    <source>
        <dbReference type="Proteomes" id="UP000280834"/>
    </source>
</evidence>
<accession>A0A0R3QZC4</accession>
<sequence>MKEFTLSYSSVYPNVCFFFLNKLKRINAVFMLCSTLDYLTP</sequence>
<evidence type="ECO:0000313" key="3">
    <source>
        <dbReference type="WBParaSite" id="BTMF_0001309801-mRNA-1"/>
    </source>
</evidence>
<reference evidence="1 2" key="2">
    <citation type="submission" date="2018-11" db="EMBL/GenBank/DDBJ databases">
        <authorList>
            <consortium name="Pathogen Informatics"/>
        </authorList>
    </citation>
    <scope>NUCLEOTIDE SEQUENCE [LARGE SCALE GENOMIC DNA]</scope>
</reference>
<name>A0A0R3QZC4_9BILA</name>
<dbReference type="WBParaSite" id="BTMF_0001309801-mRNA-1">
    <property type="protein sequence ID" value="BTMF_0001309801-mRNA-1"/>
    <property type="gene ID" value="BTMF_0001309801"/>
</dbReference>
<dbReference type="Proteomes" id="UP000280834">
    <property type="component" value="Unassembled WGS sequence"/>
</dbReference>